<evidence type="ECO:0000256" key="1">
    <source>
        <dbReference type="SAM" id="MobiDB-lite"/>
    </source>
</evidence>
<dbReference type="Proteomes" id="UP001209878">
    <property type="component" value="Unassembled WGS sequence"/>
</dbReference>
<gene>
    <name evidence="3" type="ORF">NP493_554g00025</name>
</gene>
<feature type="domain" description="Reverse transcriptase" evidence="2">
    <location>
        <begin position="72"/>
        <end position="340"/>
    </location>
</feature>
<dbReference type="InterPro" id="IPR000477">
    <property type="entry name" value="RT_dom"/>
</dbReference>
<comment type="caution">
    <text evidence="3">The sequence shown here is derived from an EMBL/GenBank/DDBJ whole genome shotgun (WGS) entry which is preliminary data.</text>
</comment>
<feature type="compositionally biased region" description="Polar residues" evidence="1">
    <location>
        <begin position="356"/>
        <end position="372"/>
    </location>
</feature>
<proteinExistence type="predicted"/>
<dbReference type="CDD" id="cd01650">
    <property type="entry name" value="RT_nLTR_like"/>
    <property type="match status" value="1"/>
</dbReference>
<evidence type="ECO:0000313" key="4">
    <source>
        <dbReference type="Proteomes" id="UP001209878"/>
    </source>
</evidence>
<feature type="region of interest" description="Disordered" evidence="1">
    <location>
        <begin position="344"/>
        <end position="372"/>
    </location>
</feature>
<organism evidence="3 4">
    <name type="scientific">Ridgeia piscesae</name>
    <name type="common">Tubeworm</name>
    <dbReference type="NCBI Taxonomy" id="27915"/>
    <lineage>
        <taxon>Eukaryota</taxon>
        <taxon>Metazoa</taxon>
        <taxon>Spiralia</taxon>
        <taxon>Lophotrochozoa</taxon>
        <taxon>Annelida</taxon>
        <taxon>Polychaeta</taxon>
        <taxon>Sedentaria</taxon>
        <taxon>Canalipalpata</taxon>
        <taxon>Sabellida</taxon>
        <taxon>Siboglinidae</taxon>
        <taxon>Ridgeia</taxon>
    </lineage>
</organism>
<dbReference type="PROSITE" id="PS50878">
    <property type="entry name" value="RT_POL"/>
    <property type="match status" value="1"/>
</dbReference>
<dbReference type="AlphaFoldDB" id="A0AAD9KV34"/>
<dbReference type="PANTHER" id="PTHR19446">
    <property type="entry name" value="REVERSE TRANSCRIPTASES"/>
    <property type="match status" value="1"/>
</dbReference>
<evidence type="ECO:0000259" key="2">
    <source>
        <dbReference type="PROSITE" id="PS50878"/>
    </source>
</evidence>
<name>A0AAD9KV34_RIDPI</name>
<sequence>MAPRRSRAKSAYGTPVRSSNRQRQLPHPLEEVEAAVKSFKKGKSAGADNVTAELVQAGGETQISALLTICNKIWQRGEWPTPWTQSHIIILPKKGNLQLCQNYRTINLIIKPPERSYAENLAEPTEAQAEKIIAEEQAGFRPGRSTTGQISNLRRLCEKYLQHQQDLCHVFVDFKKAFDRVWHATLWATTRQYNINANLIRMIQNLYGKATSTILLNNSKGDWFRTTVGVRQGCVLSPNLFNIVLERIMTDALNDSQHWWQKKYKLAFCRRHRRPGRNGEEELADLVERLDKMSTAFDIPINAEKSKLMTINTNGISTDIRVNGEKLDCVNRFKYQGAIIADEGSKPEIFSPGSPRPQQHSQNSRPSGMTGI</sequence>
<reference evidence="3" key="1">
    <citation type="journal article" date="2023" name="Mol. Biol. Evol.">
        <title>Third-Generation Sequencing Reveals the Adaptive Role of the Epigenome in Three Deep-Sea Polychaetes.</title>
        <authorList>
            <person name="Perez M."/>
            <person name="Aroh O."/>
            <person name="Sun Y."/>
            <person name="Lan Y."/>
            <person name="Juniper S.K."/>
            <person name="Young C.R."/>
            <person name="Angers B."/>
            <person name="Qian P.Y."/>
        </authorList>
    </citation>
    <scope>NUCLEOTIDE SEQUENCE</scope>
    <source>
        <strain evidence="3">R07B-5</strain>
    </source>
</reference>
<dbReference type="EMBL" id="JAODUO010000554">
    <property type="protein sequence ID" value="KAK2178204.1"/>
    <property type="molecule type" value="Genomic_DNA"/>
</dbReference>
<feature type="region of interest" description="Disordered" evidence="1">
    <location>
        <begin position="1"/>
        <end position="28"/>
    </location>
</feature>
<dbReference type="SUPFAM" id="SSF56672">
    <property type="entry name" value="DNA/RNA polymerases"/>
    <property type="match status" value="1"/>
</dbReference>
<dbReference type="InterPro" id="IPR043502">
    <property type="entry name" value="DNA/RNA_pol_sf"/>
</dbReference>
<dbReference type="Pfam" id="PF00078">
    <property type="entry name" value="RVT_1"/>
    <property type="match status" value="1"/>
</dbReference>
<accession>A0AAD9KV34</accession>
<keyword evidence="4" id="KW-1185">Reference proteome</keyword>
<protein>
    <recommendedName>
        <fullName evidence="2">Reverse transcriptase domain-containing protein</fullName>
    </recommendedName>
</protein>
<evidence type="ECO:0000313" key="3">
    <source>
        <dbReference type="EMBL" id="KAK2178204.1"/>
    </source>
</evidence>